<sequence>MKKALVALLLISVVAGCTSTNRKGLIAAGYAPEYVDGYVDGYSAGCHTIGHPFYRFTRDTNRYKEDHRYKKGWEDGFLIARSDYTAVW</sequence>
<dbReference type="Proteomes" id="UP001431776">
    <property type="component" value="Unassembled WGS sequence"/>
</dbReference>
<dbReference type="EMBL" id="JASCXX010000002">
    <property type="protein sequence ID" value="MDI6447814.1"/>
    <property type="molecule type" value="Genomic_DNA"/>
</dbReference>
<comment type="caution">
    <text evidence="1">The sequence shown here is derived from an EMBL/GenBank/DDBJ whole genome shotgun (WGS) entry which is preliminary data.</text>
</comment>
<dbReference type="RefSeq" id="WP_349243226.1">
    <property type="nucleotide sequence ID" value="NZ_JASCXX010000002.1"/>
</dbReference>
<evidence type="ECO:0000313" key="2">
    <source>
        <dbReference type="Proteomes" id="UP001431776"/>
    </source>
</evidence>
<name>A0AAW6TVS7_9BACT</name>
<proteinExistence type="predicted"/>
<dbReference type="PROSITE" id="PS51257">
    <property type="entry name" value="PROKAR_LIPOPROTEIN"/>
    <property type="match status" value="1"/>
</dbReference>
<gene>
    <name evidence="1" type="ORF">QJ522_02065</name>
</gene>
<dbReference type="AlphaFoldDB" id="A0AAW6TVS7"/>
<accession>A0AAW6TVS7</accession>
<protein>
    <recommendedName>
        <fullName evidence="3">Lipoprotein</fullName>
    </recommendedName>
</protein>
<evidence type="ECO:0000313" key="1">
    <source>
        <dbReference type="EMBL" id="MDI6447814.1"/>
    </source>
</evidence>
<keyword evidence="2" id="KW-1185">Reference proteome</keyword>
<evidence type="ECO:0008006" key="3">
    <source>
        <dbReference type="Google" id="ProtNLM"/>
    </source>
</evidence>
<reference evidence="1" key="1">
    <citation type="submission" date="2023-05" db="EMBL/GenBank/DDBJ databases">
        <title>Anaerotaeda fermentans gen. nov., sp. nov., a novel anaerobic planctomycete of the new family within the order Sedimentisphaerales isolated from Taman Peninsula, Russia.</title>
        <authorList>
            <person name="Khomyakova M.A."/>
            <person name="Merkel A.Y."/>
            <person name="Slobodkin A.I."/>
        </authorList>
    </citation>
    <scope>NUCLEOTIDE SEQUENCE</scope>
    <source>
        <strain evidence="1">M17dextr</strain>
    </source>
</reference>
<organism evidence="1 2">
    <name type="scientific">Anaerobaca lacustris</name>
    <dbReference type="NCBI Taxonomy" id="3044600"/>
    <lineage>
        <taxon>Bacteria</taxon>
        <taxon>Pseudomonadati</taxon>
        <taxon>Planctomycetota</taxon>
        <taxon>Phycisphaerae</taxon>
        <taxon>Sedimentisphaerales</taxon>
        <taxon>Anaerobacaceae</taxon>
        <taxon>Anaerobaca</taxon>
    </lineage>
</organism>